<evidence type="ECO:0000256" key="6">
    <source>
        <dbReference type="ARBA" id="ARBA00022898"/>
    </source>
</evidence>
<dbReference type="KEGG" id="cheb:HH215_02380"/>
<dbReference type="Pfam" id="PF00155">
    <property type="entry name" value="Aminotran_1_2"/>
    <property type="match status" value="1"/>
</dbReference>
<dbReference type="Proteomes" id="UP000502248">
    <property type="component" value="Chromosome"/>
</dbReference>
<dbReference type="InterPro" id="IPR004839">
    <property type="entry name" value="Aminotransferase_I/II_large"/>
</dbReference>
<dbReference type="GO" id="GO:0009236">
    <property type="term" value="P:cobalamin biosynthetic process"/>
    <property type="evidence" value="ECO:0007669"/>
    <property type="project" value="UniProtKB-UniPathway"/>
</dbReference>
<dbReference type="CDD" id="cd00609">
    <property type="entry name" value="AAT_like"/>
    <property type="match status" value="1"/>
</dbReference>
<evidence type="ECO:0000313" key="11">
    <source>
        <dbReference type="EMBL" id="QJD82139.1"/>
    </source>
</evidence>
<dbReference type="PANTHER" id="PTHR42885">
    <property type="entry name" value="HISTIDINOL-PHOSPHATE AMINOTRANSFERASE-RELATED"/>
    <property type="match status" value="1"/>
</dbReference>
<dbReference type="EMBL" id="CP051680">
    <property type="protein sequence ID" value="QJD82139.1"/>
    <property type="molecule type" value="Genomic_DNA"/>
</dbReference>
<dbReference type="AlphaFoldDB" id="A0A7Z2VFW4"/>
<dbReference type="SUPFAM" id="SSF53383">
    <property type="entry name" value="PLP-dependent transferases"/>
    <property type="match status" value="1"/>
</dbReference>
<feature type="domain" description="Aminotransferase class I/classII large" evidence="10">
    <location>
        <begin position="33"/>
        <end position="363"/>
    </location>
</feature>
<comment type="pathway">
    <text evidence="3">Cofactor biosynthesis; adenosylcobalamin biosynthesis.</text>
</comment>
<evidence type="ECO:0000259" key="10">
    <source>
        <dbReference type="Pfam" id="PF00155"/>
    </source>
</evidence>
<keyword evidence="5" id="KW-0169">Cobalamin biosynthesis</keyword>
<dbReference type="NCBIfam" id="TIGR01140">
    <property type="entry name" value="L_thr_O3P_dcar"/>
    <property type="match status" value="1"/>
</dbReference>
<reference evidence="11 12" key="1">
    <citation type="submission" date="2020-04" db="EMBL/GenBank/DDBJ databases">
        <title>Genome sequencing of novel species.</title>
        <authorList>
            <person name="Heo J."/>
            <person name="Kim S.-J."/>
            <person name="Kim J.-S."/>
            <person name="Hong S.-B."/>
            <person name="Kwon S.-W."/>
        </authorList>
    </citation>
    <scope>NUCLEOTIDE SEQUENCE [LARGE SCALE GENOMIC DNA]</scope>
    <source>
        <strain evidence="11 12">MFER-1</strain>
    </source>
</reference>
<dbReference type="GO" id="GO:0030170">
    <property type="term" value="F:pyridoxal phosphate binding"/>
    <property type="evidence" value="ECO:0007669"/>
    <property type="project" value="InterPro"/>
</dbReference>
<dbReference type="Gene3D" id="3.90.1150.10">
    <property type="entry name" value="Aspartate Aminotransferase, domain 1"/>
    <property type="match status" value="1"/>
</dbReference>
<dbReference type="PANTHER" id="PTHR42885:SF1">
    <property type="entry name" value="THREONINE-PHOSPHATE DECARBOXYLASE"/>
    <property type="match status" value="1"/>
</dbReference>
<comment type="function">
    <text evidence="2">Decarboxylates L-threonine-O-3-phosphate to yield (R)-1-amino-2-propanol O-2-phosphate, the precursor for the linkage between the nucleotide loop and the corrin ring in cobalamin.</text>
</comment>
<gene>
    <name evidence="11" type="ORF">HH215_02380</name>
</gene>
<dbReference type="EC" id="4.1.1.81" evidence="4"/>
<dbReference type="GO" id="GO:0048472">
    <property type="term" value="F:threonine-phosphate decarboxylase activity"/>
    <property type="evidence" value="ECO:0007669"/>
    <property type="project" value="UniProtKB-EC"/>
</dbReference>
<evidence type="ECO:0000256" key="9">
    <source>
        <dbReference type="ARBA" id="ARBA00048531"/>
    </source>
</evidence>
<organism evidence="11 12">
    <name type="scientific">Cohnella herbarum</name>
    <dbReference type="NCBI Taxonomy" id="2728023"/>
    <lineage>
        <taxon>Bacteria</taxon>
        <taxon>Bacillati</taxon>
        <taxon>Bacillota</taxon>
        <taxon>Bacilli</taxon>
        <taxon>Bacillales</taxon>
        <taxon>Paenibacillaceae</taxon>
        <taxon>Cohnella</taxon>
    </lineage>
</organism>
<evidence type="ECO:0000256" key="2">
    <source>
        <dbReference type="ARBA" id="ARBA00003444"/>
    </source>
</evidence>
<protein>
    <recommendedName>
        <fullName evidence="4">threonine-phosphate decarboxylase</fullName>
        <ecNumber evidence="4">4.1.1.81</ecNumber>
    </recommendedName>
    <alternativeName>
        <fullName evidence="8">L-threonine-O-3-phosphate decarboxylase</fullName>
    </alternativeName>
</protein>
<dbReference type="UniPathway" id="UPA00148"/>
<evidence type="ECO:0000313" key="12">
    <source>
        <dbReference type="Proteomes" id="UP000502248"/>
    </source>
</evidence>
<keyword evidence="7 11" id="KW-0456">Lyase</keyword>
<evidence type="ECO:0000256" key="3">
    <source>
        <dbReference type="ARBA" id="ARBA00004953"/>
    </source>
</evidence>
<dbReference type="InterPro" id="IPR015424">
    <property type="entry name" value="PyrdxlP-dep_Trfase"/>
</dbReference>
<evidence type="ECO:0000256" key="4">
    <source>
        <dbReference type="ARBA" id="ARBA00012285"/>
    </source>
</evidence>
<evidence type="ECO:0000256" key="7">
    <source>
        <dbReference type="ARBA" id="ARBA00023239"/>
    </source>
</evidence>
<dbReference type="InterPro" id="IPR004838">
    <property type="entry name" value="NHTrfase_class1_PyrdxlP-BS"/>
</dbReference>
<accession>A0A7Z2VFW4</accession>
<comment type="cofactor">
    <cofactor evidence="1">
        <name>pyridoxal 5'-phosphate</name>
        <dbReference type="ChEBI" id="CHEBI:597326"/>
    </cofactor>
</comment>
<dbReference type="RefSeq" id="WP_169278442.1">
    <property type="nucleotide sequence ID" value="NZ_CP051680.1"/>
</dbReference>
<keyword evidence="6" id="KW-0663">Pyridoxal phosphate</keyword>
<evidence type="ECO:0000256" key="8">
    <source>
        <dbReference type="ARBA" id="ARBA00029996"/>
    </source>
</evidence>
<dbReference type="InterPro" id="IPR005860">
    <property type="entry name" value="CobD"/>
</dbReference>
<dbReference type="PROSITE" id="PS00105">
    <property type="entry name" value="AA_TRANSFER_CLASS_1"/>
    <property type="match status" value="1"/>
</dbReference>
<dbReference type="InterPro" id="IPR015421">
    <property type="entry name" value="PyrdxlP-dep_Trfase_major"/>
</dbReference>
<dbReference type="InterPro" id="IPR015422">
    <property type="entry name" value="PyrdxlP-dep_Trfase_small"/>
</dbReference>
<sequence length="381" mass="42219">MSDSPIGTELEPFGHGGDLVTASSRFGIPSSEWLDYSANINPLGPPVQVMGALSNGFRSIVNYPDPAHRELKRLLSDKLGVATDHLIIGNGAAENMALALLGLDIRSVGVVAPCFSEYAQLAEHFGAEVFTVVGKEENGFQADPDDLLPLLEKVDLLFLGHPNNPTGLTYTLDQLRTVARFAERASTYLVLDEAFIDFIAPDERVTLLPELEQYPHVILIHSMTKFYAIPGLRLGYAIAAPNLVRKMTRKQVTWSVNGLALLAGQACLHPDVAEYERRTRELIARERDFLQEEIKNGFGWQVWPGEANFLLVRVGKAWTASSLQQALGPKGVMIRSCAMYEGLTERDIRIAVRGREHNERLLQTFREANREAEREGRGVAE</sequence>
<name>A0A7Z2VFW4_9BACL</name>
<proteinExistence type="predicted"/>
<keyword evidence="12" id="KW-1185">Reference proteome</keyword>
<comment type="catalytic activity">
    <reaction evidence="9">
        <text>O-phospho-L-threonine + H(+) = (R)-1-aminopropan-2-yl phosphate + CO2</text>
        <dbReference type="Rhea" id="RHEA:11492"/>
        <dbReference type="ChEBI" id="CHEBI:15378"/>
        <dbReference type="ChEBI" id="CHEBI:16526"/>
        <dbReference type="ChEBI" id="CHEBI:58563"/>
        <dbReference type="ChEBI" id="CHEBI:58675"/>
        <dbReference type="EC" id="4.1.1.81"/>
    </reaction>
</comment>
<dbReference type="Gene3D" id="3.40.640.10">
    <property type="entry name" value="Type I PLP-dependent aspartate aminotransferase-like (Major domain)"/>
    <property type="match status" value="1"/>
</dbReference>
<evidence type="ECO:0000256" key="5">
    <source>
        <dbReference type="ARBA" id="ARBA00022573"/>
    </source>
</evidence>
<evidence type="ECO:0000256" key="1">
    <source>
        <dbReference type="ARBA" id="ARBA00001933"/>
    </source>
</evidence>